<accession>A0ACB9ISW7</accession>
<dbReference type="EMBL" id="CM042024">
    <property type="protein sequence ID" value="KAI3811109.1"/>
    <property type="molecule type" value="Genomic_DNA"/>
</dbReference>
<protein>
    <submittedName>
        <fullName evidence="1">Uncharacterized protein</fullName>
    </submittedName>
</protein>
<proteinExistence type="predicted"/>
<reference evidence="2" key="1">
    <citation type="journal article" date="2022" name="Mol. Ecol. Resour.">
        <title>The genomes of chicory, endive, great burdock and yacon provide insights into Asteraceae palaeo-polyploidization history and plant inulin production.</title>
        <authorList>
            <person name="Fan W."/>
            <person name="Wang S."/>
            <person name="Wang H."/>
            <person name="Wang A."/>
            <person name="Jiang F."/>
            <person name="Liu H."/>
            <person name="Zhao H."/>
            <person name="Xu D."/>
            <person name="Zhang Y."/>
        </authorList>
    </citation>
    <scope>NUCLEOTIDE SEQUENCE [LARGE SCALE GENOMIC DNA]</scope>
    <source>
        <strain evidence="2">cv. Yunnan</strain>
    </source>
</reference>
<sequence length="219" mass="24875">MKRYCPQNVVDKIESELLQFETGTMTHQEYTTKFNEMVKLVPHLVSPESRRFKWANRSFISCSFTPYLGVRPIPLIHAYGVETASGEKIRITESYPDCAINFGNDKVLVTLMPTNLNEYEVILGMDLLNQYQAQIDCDQRTVKIKKPDETSLMIQGDSNKNKIEIISIAKAKKELIKGDGIFILHALNVKPEGQIVDIPIVCDHPDVFLEELPSVPPDH</sequence>
<reference evidence="1 2" key="2">
    <citation type="journal article" date="2022" name="Mol. Ecol. Resour.">
        <title>The genomes of chicory, endive, great burdock and yacon provide insights into Asteraceae paleo-polyploidization history and plant inulin production.</title>
        <authorList>
            <person name="Fan W."/>
            <person name="Wang S."/>
            <person name="Wang H."/>
            <person name="Wang A."/>
            <person name="Jiang F."/>
            <person name="Liu H."/>
            <person name="Zhao H."/>
            <person name="Xu D."/>
            <person name="Zhang Y."/>
        </authorList>
    </citation>
    <scope>NUCLEOTIDE SEQUENCE [LARGE SCALE GENOMIC DNA]</scope>
    <source>
        <strain evidence="2">cv. Yunnan</strain>
        <tissue evidence="1">Leaves</tissue>
    </source>
</reference>
<name>A0ACB9ISW7_9ASTR</name>
<evidence type="ECO:0000313" key="2">
    <source>
        <dbReference type="Proteomes" id="UP001056120"/>
    </source>
</evidence>
<organism evidence="1 2">
    <name type="scientific">Smallanthus sonchifolius</name>
    <dbReference type="NCBI Taxonomy" id="185202"/>
    <lineage>
        <taxon>Eukaryota</taxon>
        <taxon>Viridiplantae</taxon>
        <taxon>Streptophyta</taxon>
        <taxon>Embryophyta</taxon>
        <taxon>Tracheophyta</taxon>
        <taxon>Spermatophyta</taxon>
        <taxon>Magnoliopsida</taxon>
        <taxon>eudicotyledons</taxon>
        <taxon>Gunneridae</taxon>
        <taxon>Pentapetalae</taxon>
        <taxon>asterids</taxon>
        <taxon>campanulids</taxon>
        <taxon>Asterales</taxon>
        <taxon>Asteraceae</taxon>
        <taxon>Asteroideae</taxon>
        <taxon>Heliantheae alliance</taxon>
        <taxon>Millerieae</taxon>
        <taxon>Smallanthus</taxon>
    </lineage>
</organism>
<gene>
    <name evidence="1" type="ORF">L1987_20825</name>
</gene>
<evidence type="ECO:0000313" key="1">
    <source>
        <dbReference type="EMBL" id="KAI3811109.1"/>
    </source>
</evidence>
<keyword evidence="2" id="KW-1185">Reference proteome</keyword>
<dbReference type="Proteomes" id="UP001056120">
    <property type="component" value="Linkage Group LG07"/>
</dbReference>
<comment type="caution">
    <text evidence="1">The sequence shown here is derived from an EMBL/GenBank/DDBJ whole genome shotgun (WGS) entry which is preliminary data.</text>
</comment>